<reference evidence="1" key="1">
    <citation type="submission" date="2021-02" db="EMBL/GenBank/DDBJ databases">
        <authorList>
            <person name="Bekaert M."/>
        </authorList>
    </citation>
    <scope>NUCLEOTIDE SEQUENCE</scope>
    <source>
        <strain evidence="1">IoA-00</strain>
    </source>
</reference>
<sequence>MSNKLYIASFICLLLSMTLRESFSWSEYERGKQMDQMDRFHGLKGYSEEGRIKRGKRSADGFPEEMRGMNDLRSNMRKRAGLTDQYCAQPCSFTTFLIFC</sequence>
<organism evidence="1 2">
    <name type="scientific">Lepeophtheirus salmonis</name>
    <name type="common">Salmon louse</name>
    <name type="synonym">Caligus salmonis</name>
    <dbReference type="NCBI Taxonomy" id="72036"/>
    <lineage>
        <taxon>Eukaryota</taxon>
        <taxon>Metazoa</taxon>
        <taxon>Ecdysozoa</taxon>
        <taxon>Arthropoda</taxon>
        <taxon>Crustacea</taxon>
        <taxon>Multicrustacea</taxon>
        <taxon>Hexanauplia</taxon>
        <taxon>Copepoda</taxon>
        <taxon>Siphonostomatoida</taxon>
        <taxon>Caligidae</taxon>
        <taxon>Lepeophtheirus</taxon>
    </lineage>
</organism>
<keyword evidence="2" id="KW-1185">Reference proteome</keyword>
<proteinExistence type="predicted"/>
<gene>
    <name evidence="1" type="ORF">LSAA_3366</name>
</gene>
<dbReference type="Proteomes" id="UP000675881">
    <property type="component" value="Chromosome 11"/>
</dbReference>
<evidence type="ECO:0000313" key="2">
    <source>
        <dbReference type="Proteomes" id="UP000675881"/>
    </source>
</evidence>
<accession>A0A7R8CL17</accession>
<protein>
    <submittedName>
        <fullName evidence="1">(salmon louse) hypothetical protein</fullName>
    </submittedName>
</protein>
<evidence type="ECO:0000313" key="1">
    <source>
        <dbReference type="EMBL" id="CAF2809393.1"/>
    </source>
</evidence>
<dbReference type="EMBL" id="HG994590">
    <property type="protein sequence ID" value="CAF2809393.1"/>
    <property type="molecule type" value="Genomic_DNA"/>
</dbReference>
<dbReference type="AlphaFoldDB" id="A0A7R8CL17"/>
<name>A0A7R8CL17_LEPSM</name>